<organism evidence="2">
    <name type="scientific">Clastoptera arizonana</name>
    <name type="common">Arizona spittle bug</name>
    <dbReference type="NCBI Taxonomy" id="38151"/>
    <lineage>
        <taxon>Eukaryota</taxon>
        <taxon>Metazoa</taxon>
        <taxon>Ecdysozoa</taxon>
        <taxon>Arthropoda</taxon>
        <taxon>Hexapoda</taxon>
        <taxon>Insecta</taxon>
        <taxon>Pterygota</taxon>
        <taxon>Neoptera</taxon>
        <taxon>Paraneoptera</taxon>
        <taxon>Hemiptera</taxon>
        <taxon>Auchenorrhyncha</taxon>
        <taxon>Cercopoidea</taxon>
        <taxon>Clastopteridae</taxon>
        <taxon>Clastoptera</taxon>
    </lineage>
</organism>
<dbReference type="AlphaFoldDB" id="A0A1B6DQI0"/>
<sequence>PAAIKNIIPSPSRFARQVRKETAKEAARQEEINTLTYTIQEMYFQTERQEAQIRELLRAIADLESKVAHKPEISPRDKDEQPPNFPPSQINFSQTNLPALGKGIISTSLTYIVNDVFNDINGKTI</sequence>
<feature type="region of interest" description="Disordered" evidence="1">
    <location>
        <begin position="68"/>
        <end position="93"/>
    </location>
</feature>
<feature type="compositionally biased region" description="Basic and acidic residues" evidence="1">
    <location>
        <begin position="68"/>
        <end position="81"/>
    </location>
</feature>
<gene>
    <name evidence="2" type="ORF">g.8927</name>
</gene>
<accession>A0A1B6DQI0</accession>
<proteinExistence type="predicted"/>
<evidence type="ECO:0000256" key="1">
    <source>
        <dbReference type="SAM" id="MobiDB-lite"/>
    </source>
</evidence>
<reference evidence="2" key="1">
    <citation type="submission" date="2015-12" db="EMBL/GenBank/DDBJ databases">
        <title>De novo transcriptome assembly of four potential Pierce s Disease insect vectors from Arizona vineyards.</title>
        <authorList>
            <person name="Tassone E.E."/>
        </authorList>
    </citation>
    <scope>NUCLEOTIDE SEQUENCE</scope>
</reference>
<evidence type="ECO:0000313" key="2">
    <source>
        <dbReference type="EMBL" id="JAS27932.1"/>
    </source>
</evidence>
<name>A0A1B6DQI0_9HEMI</name>
<dbReference type="EMBL" id="GEDC01009366">
    <property type="protein sequence ID" value="JAS27932.1"/>
    <property type="molecule type" value="Transcribed_RNA"/>
</dbReference>
<protein>
    <submittedName>
        <fullName evidence="2">Uncharacterized protein</fullName>
    </submittedName>
</protein>
<feature type="non-terminal residue" evidence="2">
    <location>
        <position position="1"/>
    </location>
</feature>